<name>A0ABV6B306_9DEIO</name>
<dbReference type="EMBL" id="JBHLYR010000059">
    <property type="protein sequence ID" value="MFB9994090.1"/>
    <property type="molecule type" value="Genomic_DNA"/>
</dbReference>
<sequence length="78" mass="8548">MQRFQLIRNEDVSGRSGTGIVAEGVIFSDGSAVLRWNVAPCSMGFYHSIDDLIFLHGHEGRTTVQVIDQPIPAEFASV</sequence>
<protein>
    <submittedName>
        <fullName evidence="1">Uncharacterized protein</fullName>
    </submittedName>
</protein>
<dbReference type="Proteomes" id="UP001589733">
    <property type="component" value="Unassembled WGS sequence"/>
</dbReference>
<accession>A0ABV6B306</accession>
<evidence type="ECO:0000313" key="2">
    <source>
        <dbReference type="Proteomes" id="UP001589733"/>
    </source>
</evidence>
<dbReference type="RefSeq" id="WP_380014344.1">
    <property type="nucleotide sequence ID" value="NZ_JBHLYR010000059.1"/>
</dbReference>
<comment type="caution">
    <text evidence="1">The sequence shown here is derived from an EMBL/GenBank/DDBJ whole genome shotgun (WGS) entry which is preliminary data.</text>
</comment>
<reference evidence="1 2" key="1">
    <citation type="submission" date="2024-09" db="EMBL/GenBank/DDBJ databases">
        <authorList>
            <person name="Sun Q."/>
            <person name="Mori K."/>
        </authorList>
    </citation>
    <scope>NUCLEOTIDE SEQUENCE [LARGE SCALE GENOMIC DNA]</scope>
    <source>
        <strain evidence="1 2">JCM 13503</strain>
    </source>
</reference>
<organism evidence="1 2">
    <name type="scientific">Deinococcus oregonensis</name>
    <dbReference type="NCBI Taxonomy" id="1805970"/>
    <lineage>
        <taxon>Bacteria</taxon>
        <taxon>Thermotogati</taxon>
        <taxon>Deinococcota</taxon>
        <taxon>Deinococci</taxon>
        <taxon>Deinococcales</taxon>
        <taxon>Deinococcaceae</taxon>
        <taxon>Deinococcus</taxon>
    </lineage>
</organism>
<keyword evidence="2" id="KW-1185">Reference proteome</keyword>
<proteinExistence type="predicted"/>
<gene>
    <name evidence="1" type="ORF">ACFFLM_19205</name>
</gene>
<evidence type="ECO:0000313" key="1">
    <source>
        <dbReference type="EMBL" id="MFB9994090.1"/>
    </source>
</evidence>